<dbReference type="GO" id="GO:0051959">
    <property type="term" value="F:dynein light intermediate chain binding"/>
    <property type="evidence" value="ECO:0007669"/>
    <property type="project" value="InterPro"/>
</dbReference>
<comment type="similarity">
    <text evidence="1">Belongs to the dynein heavy chain family.</text>
</comment>
<dbReference type="GO" id="GO:0030286">
    <property type="term" value="C:dynein complex"/>
    <property type="evidence" value="ECO:0007669"/>
    <property type="project" value="InterPro"/>
</dbReference>
<proteinExistence type="inferred from homology"/>
<feature type="region of interest" description="Disordered" evidence="2">
    <location>
        <begin position="212"/>
        <end position="248"/>
    </location>
</feature>
<organism evidence="4 5">
    <name type="scientific">Pipistrellus kuhlii</name>
    <name type="common">Kuhl's pipistrelle</name>
    <dbReference type="NCBI Taxonomy" id="59472"/>
    <lineage>
        <taxon>Eukaryota</taxon>
        <taxon>Metazoa</taxon>
        <taxon>Chordata</taxon>
        <taxon>Craniata</taxon>
        <taxon>Vertebrata</taxon>
        <taxon>Euteleostomi</taxon>
        <taxon>Mammalia</taxon>
        <taxon>Eutheria</taxon>
        <taxon>Laurasiatheria</taxon>
        <taxon>Chiroptera</taxon>
        <taxon>Yangochiroptera</taxon>
        <taxon>Vespertilionidae</taxon>
        <taxon>Pipistrellus</taxon>
    </lineage>
</organism>
<dbReference type="PANTHER" id="PTHR22878:SF66">
    <property type="entry name" value="DYNEIN AXONEMAL HEAVY CHAIN 7"/>
    <property type="match status" value="1"/>
</dbReference>
<comment type="caution">
    <text evidence="4">The sequence shown here is derived from an EMBL/GenBank/DDBJ whole genome shotgun (WGS) entry which is preliminary data.</text>
</comment>
<evidence type="ECO:0000259" key="3">
    <source>
        <dbReference type="Pfam" id="PF12780"/>
    </source>
</evidence>
<accession>A0A7J7XUX5</accession>
<keyword evidence="5" id="KW-1185">Reference proteome</keyword>
<dbReference type="AlphaFoldDB" id="A0A7J7XUX5"/>
<dbReference type="Gene3D" id="1.20.920.20">
    <property type="match status" value="1"/>
</dbReference>
<protein>
    <submittedName>
        <fullName evidence="4">Dynein axonemal heavy chain 7</fullName>
    </submittedName>
</protein>
<dbReference type="PANTHER" id="PTHR22878">
    <property type="entry name" value="DYNEIN HEAVY CHAIN 6, AXONEMAL-LIKE-RELATED"/>
    <property type="match status" value="1"/>
</dbReference>
<evidence type="ECO:0000313" key="5">
    <source>
        <dbReference type="Proteomes" id="UP000558488"/>
    </source>
</evidence>
<dbReference type="Proteomes" id="UP000558488">
    <property type="component" value="Unassembled WGS sequence"/>
</dbReference>
<evidence type="ECO:0000256" key="2">
    <source>
        <dbReference type="SAM" id="MobiDB-lite"/>
    </source>
</evidence>
<evidence type="ECO:0000313" key="4">
    <source>
        <dbReference type="EMBL" id="KAF6353140.1"/>
    </source>
</evidence>
<sequence length="248" mass="27903">MHGVFLFTDTQIKRESFLEDVNNLLNAGEVPNLFPLDEKQEICEKMRQLDRQRDKTKQTDGSPIALFNMFIDRCRNQLHVVLAMSPIGDAFRNRLRKFPALVNCCTIDWFQSWPEDALQAVASRFLEELEMSEDIRDGCIDMCKSFHTSTIELSTSFFVELQRYNYVTPTSYLELISTFKLLLENKRRRARGLGLSGVCVCFQRSDEDEEAVRGGSGEAGFRGLASGRHADGAGGAPSAAKGCQQRGG</sequence>
<dbReference type="InterPro" id="IPR024317">
    <property type="entry name" value="Dynein_heavy_chain_D4_dom"/>
</dbReference>
<dbReference type="SUPFAM" id="SSF52540">
    <property type="entry name" value="P-loop containing nucleoside triphosphate hydrolases"/>
    <property type="match status" value="1"/>
</dbReference>
<dbReference type="Gene3D" id="3.40.50.300">
    <property type="entry name" value="P-loop containing nucleotide triphosphate hydrolases"/>
    <property type="match status" value="1"/>
</dbReference>
<gene>
    <name evidence="4" type="ORF">mPipKuh1_003918</name>
</gene>
<dbReference type="Pfam" id="PF12780">
    <property type="entry name" value="AAA_8"/>
    <property type="match status" value="1"/>
</dbReference>
<dbReference type="InterPro" id="IPR026983">
    <property type="entry name" value="DHC"/>
</dbReference>
<evidence type="ECO:0000256" key="1">
    <source>
        <dbReference type="ARBA" id="ARBA00008887"/>
    </source>
</evidence>
<dbReference type="GO" id="GO:0045505">
    <property type="term" value="F:dynein intermediate chain binding"/>
    <property type="evidence" value="ECO:0007669"/>
    <property type="project" value="InterPro"/>
</dbReference>
<dbReference type="InterPro" id="IPR027417">
    <property type="entry name" value="P-loop_NTPase"/>
</dbReference>
<reference evidence="4 5" key="1">
    <citation type="journal article" date="2020" name="Nature">
        <title>Six reference-quality genomes reveal evolution of bat adaptations.</title>
        <authorList>
            <person name="Jebb D."/>
            <person name="Huang Z."/>
            <person name="Pippel M."/>
            <person name="Hughes G.M."/>
            <person name="Lavrichenko K."/>
            <person name="Devanna P."/>
            <person name="Winkler S."/>
            <person name="Jermiin L.S."/>
            <person name="Skirmuntt E.C."/>
            <person name="Katzourakis A."/>
            <person name="Burkitt-Gray L."/>
            <person name="Ray D.A."/>
            <person name="Sullivan K.A.M."/>
            <person name="Roscito J.G."/>
            <person name="Kirilenko B.M."/>
            <person name="Davalos L.M."/>
            <person name="Corthals A.P."/>
            <person name="Power M.L."/>
            <person name="Jones G."/>
            <person name="Ransome R.D."/>
            <person name="Dechmann D.K.N."/>
            <person name="Locatelli A.G."/>
            <person name="Puechmaille S.J."/>
            <person name="Fedrigo O."/>
            <person name="Jarvis E.D."/>
            <person name="Hiller M."/>
            <person name="Vernes S.C."/>
            <person name="Myers E.W."/>
            <person name="Teeling E.C."/>
        </authorList>
    </citation>
    <scope>NUCLEOTIDE SEQUENCE [LARGE SCALE GENOMIC DNA]</scope>
    <source>
        <strain evidence="4">MPipKuh1</strain>
        <tissue evidence="4">Flight muscle</tissue>
    </source>
</reference>
<feature type="domain" description="Dynein heavy chain AAA module D4" evidence="3">
    <location>
        <begin position="2"/>
        <end position="181"/>
    </location>
</feature>
<dbReference type="EMBL" id="JACAGB010000007">
    <property type="protein sequence ID" value="KAF6353140.1"/>
    <property type="molecule type" value="Genomic_DNA"/>
</dbReference>
<dbReference type="GO" id="GO:0007018">
    <property type="term" value="P:microtubule-based movement"/>
    <property type="evidence" value="ECO:0007669"/>
    <property type="project" value="InterPro"/>
</dbReference>
<name>A0A7J7XUX5_PIPKU</name>